<keyword evidence="4" id="KW-1185">Reference proteome</keyword>
<protein>
    <submittedName>
        <fullName evidence="3">Uncharacterized protein</fullName>
    </submittedName>
</protein>
<evidence type="ECO:0000256" key="1">
    <source>
        <dbReference type="SAM" id="Coils"/>
    </source>
</evidence>
<evidence type="ECO:0000313" key="3">
    <source>
        <dbReference type="EMBL" id="TLD94565.1"/>
    </source>
</evidence>
<proteinExistence type="predicted"/>
<dbReference type="Proteomes" id="UP000029714">
    <property type="component" value="Unassembled WGS sequence"/>
</dbReference>
<name>A0A4U8T4X3_9HELI</name>
<reference evidence="2 5" key="4">
    <citation type="submission" date="2019-12" db="EMBL/GenBank/DDBJ databases">
        <title>Multi-Generational Helicobacter saguini Isolates.</title>
        <authorList>
            <person name="Mannion A."/>
            <person name="Shen Z."/>
            <person name="Fox J.G."/>
        </authorList>
    </citation>
    <scope>NUCLEOTIDE SEQUENCE [LARGE SCALE GENOMIC DNA]</scope>
    <source>
        <strain evidence="2">16-048</strain>
        <strain evidence="5">16-048 (F4)</strain>
    </source>
</reference>
<gene>
    <name evidence="2" type="ORF">DCO61_12215</name>
    <name evidence="3" type="ORF">LS64_005210</name>
</gene>
<dbReference type="EMBL" id="QBIU01000002">
    <property type="protein sequence ID" value="MWV70724.1"/>
    <property type="molecule type" value="Genomic_DNA"/>
</dbReference>
<evidence type="ECO:0000313" key="4">
    <source>
        <dbReference type="Proteomes" id="UP000029714"/>
    </source>
</evidence>
<sequence>MSLFTDTKIMNLAQEITQILFNTSTHNIQVEIYSNNELNLNTLFRKIQANLQDKEQYIVKFDFKITNITLQGYINFLTKKPDINIWNDGILTLKSYRHNTIIKNFILQLYKKSNDKNIDSLSKLIDNIDNDIYNEVSNLLDNLADNIKKEIKEITESKTFDNIIKHNIENELNNLFNDIKEYIKTCKDYEIKKYLKILIESVFTSFSFGRNPYALMFGLGLSTFQSFTQYDNFKQTQYDYAFKNPISKFISTQAGLYANLIESKLLSNAIIFEYDSEVKIIDISGFNLNAHYPTLPFTQEAGLILTLDSNILTQYLQGFIDNKRYISNINHRIKNQTYSYNICSTKNLNTTNANSNTFSTNIFKHKTRELRYLSYIESPFFNSAKFVEIIMQENYQYNKI</sequence>
<comment type="caution">
    <text evidence="3">The sequence shown here is derived from an EMBL/GenBank/DDBJ whole genome shotgun (WGS) entry which is preliminary data.</text>
</comment>
<accession>A0A4U8T4X3</accession>
<organism evidence="3 4">
    <name type="scientific">Helicobacter saguini</name>
    <dbReference type="NCBI Taxonomy" id="1548018"/>
    <lineage>
        <taxon>Bacteria</taxon>
        <taxon>Pseudomonadati</taxon>
        <taxon>Campylobacterota</taxon>
        <taxon>Epsilonproteobacteria</taxon>
        <taxon>Campylobacterales</taxon>
        <taxon>Helicobacteraceae</taxon>
        <taxon>Helicobacter</taxon>
    </lineage>
</organism>
<dbReference type="RefSeq" id="WP_138127255.1">
    <property type="nucleotide sequence ID" value="NZ_JRMP02000006.1"/>
</dbReference>
<dbReference type="AlphaFoldDB" id="A0A4U8T4X3"/>
<dbReference type="STRING" id="1548018.LS64_09725"/>
<keyword evidence="1" id="KW-0175">Coiled coil</keyword>
<evidence type="ECO:0000313" key="2">
    <source>
        <dbReference type="EMBL" id="MWV70724.1"/>
    </source>
</evidence>
<reference evidence="3 4" key="1">
    <citation type="journal article" date="2014" name="Genome Announc.">
        <title>Draft genome sequences of eight enterohepatic helicobacter species isolated from both laboratory and wild rodents.</title>
        <authorList>
            <person name="Sheh A."/>
            <person name="Shen Z."/>
            <person name="Fox J.G."/>
        </authorList>
    </citation>
    <scope>NUCLEOTIDE SEQUENCE [LARGE SCALE GENOMIC DNA]</scope>
    <source>
        <strain evidence="3 4">MIT 97-6194</strain>
    </source>
</reference>
<reference evidence="3" key="3">
    <citation type="submission" date="2018-04" db="EMBL/GenBank/DDBJ databases">
        <authorList>
            <person name="Sheh A."/>
            <person name="Shen Z."/>
            <person name="Mannion A.J."/>
            <person name="Fox J.G."/>
        </authorList>
    </citation>
    <scope>NUCLEOTIDE SEQUENCE</scope>
    <source>
        <strain evidence="3">MIT 97-6194</strain>
    </source>
</reference>
<dbReference type="EMBL" id="JRMP02000006">
    <property type="protein sequence ID" value="TLD94565.1"/>
    <property type="molecule type" value="Genomic_DNA"/>
</dbReference>
<dbReference type="Proteomes" id="UP000477070">
    <property type="component" value="Unassembled WGS sequence"/>
</dbReference>
<reference evidence="3 4" key="2">
    <citation type="journal article" date="2016" name="Infect. Immun.">
        <title>Helicobacter saguini, a Novel Helicobacter Isolated from Cotton-Top Tamarins with Ulcerative Colitis, Has Proinflammatory Properties and Induces Typhlocolitis and Dysplasia in Gnotobiotic IL-10-/- Mice.</title>
        <authorList>
            <person name="Shen Z."/>
            <person name="Mannion A."/>
            <person name="Whary M.T."/>
            <person name="Muthupalani S."/>
            <person name="Sheh A."/>
            <person name="Feng Y."/>
            <person name="Gong G."/>
            <person name="Vandamme P."/>
            <person name="Holcombe H.R."/>
            <person name="Paster B.J."/>
            <person name="Fox J.G."/>
        </authorList>
    </citation>
    <scope>NUCLEOTIDE SEQUENCE [LARGE SCALE GENOMIC DNA]</scope>
    <source>
        <strain evidence="3 4">MIT 97-6194</strain>
    </source>
</reference>
<feature type="coiled-coil region" evidence="1">
    <location>
        <begin position="133"/>
        <end position="192"/>
    </location>
</feature>
<evidence type="ECO:0000313" key="5">
    <source>
        <dbReference type="Proteomes" id="UP000477070"/>
    </source>
</evidence>